<feature type="compositionally biased region" description="Polar residues" evidence="1">
    <location>
        <begin position="489"/>
        <end position="499"/>
    </location>
</feature>
<dbReference type="STRING" id="158607.A0A2P5HFM0"/>
<name>A0A2P5HFM0_DIAHE</name>
<reference evidence="2" key="1">
    <citation type="submission" date="2017-09" db="EMBL/GenBank/DDBJ databases">
        <title>Polyketide synthases of a Diaporthe helianthi virulent isolate.</title>
        <authorList>
            <person name="Baroncelli R."/>
        </authorList>
    </citation>
    <scope>NUCLEOTIDE SEQUENCE [LARGE SCALE GENOMIC DNA]</scope>
    <source>
        <strain evidence="2">7/96</strain>
    </source>
</reference>
<feature type="compositionally biased region" description="Basic and acidic residues" evidence="1">
    <location>
        <begin position="112"/>
        <end position="122"/>
    </location>
</feature>
<proteinExistence type="predicted"/>
<sequence>GGGCGGIYLSGLGWAGLGWAGETGGKVGTGETGETDETGKRQDQIWLRPDLTAMRGLARRARRSMGECSAPGSSAGIRAGRGVCQEQGLLNRCYNGQDAALETRRPPFNNETTDHSTSDKNRLTTARDLSLPPETCRAFGLPNACVRPCPTTTLARTQPCTLSHRRLRLASIEPSPFMVGGFDNDDRWRMVEDEFYSVASRFTAHLHAAQYRRLKYEAKKRGPTTQALPRPVTRPPTLDLLRRQAASTLATSQRRAIAAAKLHLKATESQDDDSDTFQIQPPRRRTHLASLLGSPRKKVQPLTNIANSNAKVCVASMGTSSQPRSRGTCTRTGTPPARPTSFATPYKISIPTAKTAKTQERPRGNPERAAVGRDLTPERARSQSDRSNSDGCDKFSAMPDATQRENHLTAAASGTPPQQLFRAGSASKPAAAQSAQVNYDSDSGSETYFQRRVGARRSKSKPQRGHDRPTPDEPSAKEASQAGPKSHDTSSAALSVPSL</sequence>
<comment type="caution">
    <text evidence="2">The sequence shown here is derived from an EMBL/GenBank/DDBJ whole genome shotgun (WGS) entry which is preliminary data.</text>
</comment>
<keyword evidence="3" id="KW-1185">Reference proteome</keyword>
<gene>
    <name evidence="2" type="ORF">DHEL01_v212563</name>
</gene>
<evidence type="ECO:0000313" key="2">
    <source>
        <dbReference type="EMBL" id="POS69042.1"/>
    </source>
</evidence>
<feature type="non-terminal residue" evidence="2">
    <location>
        <position position="1"/>
    </location>
</feature>
<feature type="region of interest" description="Disordered" evidence="1">
    <location>
        <begin position="101"/>
        <end position="122"/>
    </location>
</feature>
<feature type="compositionally biased region" description="Polar residues" evidence="1">
    <location>
        <begin position="436"/>
        <end position="448"/>
    </location>
</feature>
<protein>
    <submittedName>
        <fullName evidence="2">Uncharacterized protein</fullName>
    </submittedName>
</protein>
<feature type="region of interest" description="Disordered" evidence="1">
    <location>
        <begin position="411"/>
        <end position="499"/>
    </location>
</feature>
<dbReference type="Proteomes" id="UP000094444">
    <property type="component" value="Unassembled WGS sequence"/>
</dbReference>
<evidence type="ECO:0000313" key="3">
    <source>
        <dbReference type="Proteomes" id="UP000094444"/>
    </source>
</evidence>
<feature type="compositionally biased region" description="Basic and acidic residues" evidence="1">
    <location>
        <begin position="464"/>
        <end position="476"/>
    </location>
</feature>
<dbReference type="EMBL" id="MAVT02002753">
    <property type="protein sequence ID" value="POS69042.1"/>
    <property type="molecule type" value="Genomic_DNA"/>
</dbReference>
<feature type="compositionally biased region" description="Low complexity" evidence="1">
    <location>
        <begin position="423"/>
        <end position="435"/>
    </location>
</feature>
<feature type="compositionally biased region" description="Basic and acidic residues" evidence="1">
    <location>
        <begin position="375"/>
        <end position="393"/>
    </location>
</feature>
<dbReference type="InParanoid" id="A0A2P5HFM0"/>
<evidence type="ECO:0000256" key="1">
    <source>
        <dbReference type="SAM" id="MobiDB-lite"/>
    </source>
</evidence>
<dbReference type="OrthoDB" id="5374569at2759"/>
<feature type="compositionally biased region" description="Basic residues" evidence="1">
    <location>
        <begin position="453"/>
        <end position="463"/>
    </location>
</feature>
<feature type="region of interest" description="Disordered" evidence="1">
    <location>
        <begin position="316"/>
        <end position="398"/>
    </location>
</feature>
<organism evidence="2 3">
    <name type="scientific">Diaporthe helianthi</name>
    <dbReference type="NCBI Taxonomy" id="158607"/>
    <lineage>
        <taxon>Eukaryota</taxon>
        <taxon>Fungi</taxon>
        <taxon>Dikarya</taxon>
        <taxon>Ascomycota</taxon>
        <taxon>Pezizomycotina</taxon>
        <taxon>Sordariomycetes</taxon>
        <taxon>Sordariomycetidae</taxon>
        <taxon>Diaporthales</taxon>
        <taxon>Diaporthaceae</taxon>
        <taxon>Diaporthe</taxon>
    </lineage>
</organism>
<accession>A0A2P5HFM0</accession>
<feature type="compositionally biased region" description="Basic and acidic residues" evidence="1">
    <location>
        <begin position="357"/>
        <end position="366"/>
    </location>
</feature>
<dbReference type="AlphaFoldDB" id="A0A2P5HFM0"/>
<feature type="compositionally biased region" description="Polar residues" evidence="1">
    <location>
        <begin position="317"/>
        <end position="333"/>
    </location>
</feature>